<dbReference type="AlphaFoldDB" id="A0A6I1E4M7"/>
<dbReference type="PROSITE" id="PS51278">
    <property type="entry name" value="GATASE_TYPE_2"/>
    <property type="match status" value="1"/>
</dbReference>
<dbReference type="InterPro" id="IPR017932">
    <property type="entry name" value="GATase_2_dom"/>
</dbReference>
<dbReference type="Proteomes" id="UP000429785">
    <property type="component" value="Unassembled WGS sequence"/>
</dbReference>
<dbReference type="RefSeq" id="WP_152131887.1">
    <property type="nucleotide sequence ID" value="NZ_WELG01000002.1"/>
</dbReference>
<dbReference type="CDD" id="cd06223">
    <property type="entry name" value="PRTases_typeI"/>
    <property type="match status" value="1"/>
</dbReference>
<protein>
    <submittedName>
        <fullName evidence="4">Amidophosphoribosyltransferase</fullName>
    </submittedName>
</protein>
<keyword evidence="2" id="KW-0315">Glutamine amidotransferase</keyword>
<dbReference type="InterPro" id="IPR000836">
    <property type="entry name" value="PRTase_dom"/>
</dbReference>
<dbReference type="SUPFAM" id="SSF53271">
    <property type="entry name" value="PRTase-like"/>
    <property type="match status" value="1"/>
</dbReference>
<name>A0A6I1E4M7_9FLAO</name>
<dbReference type="Gene3D" id="3.60.20.10">
    <property type="entry name" value="Glutamine Phosphoribosylpyrophosphate, subunit 1, domain 1"/>
    <property type="match status" value="1"/>
</dbReference>
<keyword evidence="4" id="KW-0328">Glycosyltransferase</keyword>
<organism evidence="4 5">
    <name type="scientific">Flagellimonas olearia</name>
    <dbReference type="NCBI Taxonomy" id="552546"/>
    <lineage>
        <taxon>Bacteria</taxon>
        <taxon>Pseudomonadati</taxon>
        <taxon>Bacteroidota</taxon>
        <taxon>Flavobacteriia</taxon>
        <taxon>Flavobacteriales</taxon>
        <taxon>Flavobacteriaceae</taxon>
        <taxon>Flagellimonas</taxon>
    </lineage>
</organism>
<accession>A0A6I1E4M7</accession>
<dbReference type="OrthoDB" id="9801213at2"/>
<dbReference type="GO" id="GO:0016757">
    <property type="term" value="F:glycosyltransferase activity"/>
    <property type="evidence" value="ECO:0007669"/>
    <property type="project" value="UniProtKB-KW"/>
</dbReference>
<evidence type="ECO:0000313" key="4">
    <source>
        <dbReference type="EMBL" id="KAB7528536.1"/>
    </source>
</evidence>
<proteinExistence type="predicted"/>
<comment type="caution">
    <text evidence="4">The sequence shown here is derived from an EMBL/GenBank/DDBJ whole genome shotgun (WGS) entry which is preliminary data.</text>
</comment>
<sequence>MSDAIKHECGISLIRLLKPLEYYKEKYGTAFYGVNKMYLMMEKQHNRGQDGAGFASIKLDMKAGERYMSRVRSAQQQPIQDIFEQINSRINTAFAEHPEYENDVQLQKQHIPYIGELLMGHVRYGTFGKNSIESVHPFLRQNNWMHRNLIVAGNFNLTNVDELFGNLVELGQHPKEMADTVTVMEKIGHFLDDAVAKLYKQIKKEGYSKREASPLIAERLNVAKILRKASKNWDGGYTMGGLLGHGDAFVVRDPAGIRPAYYYKDDEIVVVASERPVIQTVFNVSYDDVHELDPGHAIIVKKGGTVDLKEILEPTERKACSFERIYFSRGSDKEIYQERKMLGKLVFPQILKSIDDDLTNTVFSYIPNTAETSFFGMVKEAQSYLNKKKEQQILALGPNITGEELHEILDVRPRIEKVAIKDAKLRTFITQDSSRDDLVAHVYDISYGSVKENDNLVIIDDSIVRGTTLKRSILKILDRLSPKKIIVVSSAPQIRYPDCYGIDMAKLEDFVAFKAALALHQDHGTMDKVKEIYEKCLTQTKNKDKDVVNYVKEFYAPFTNERVSKKIAEILSPEGIKAEVDIIYQTVENLHEACPKNLGDWYFTGDYPTPGGNRVVNRAFINFYEGKNERAY</sequence>
<dbReference type="Gene3D" id="3.40.50.2020">
    <property type="match status" value="1"/>
</dbReference>
<feature type="domain" description="Glutamine amidotransferase type-2" evidence="3">
    <location>
        <begin position="9"/>
        <end position="303"/>
    </location>
</feature>
<dbReference type="InterPro" id="IPR029055">
    <property type="entry name" value="Ntn_hydrolases_N"/>
</dbReference>
<dbReference type="SUPFAM" id="SSF56235">
    <property type="entry name" value="N-terminal nucleophile aminohydrolases (Ntn hydrolases)"/>
    <property type="match status" value="1"/>
</dbReference>
<gene>
    <name evidence="4" type="ORF">F8C76_11780</name>
</gene>
<dbReference type="EMBL" id="WELG01000002">
    <property type="protein sequence ID" value="KAB7528536.1"/>
    <property type="molecule type" value="Genomic_DNA"/>
</dbReference>
<evidence type="ECO:0000256" key="2">
    <source>
        <dbReference type="ARBA" id="ARBA00022962"/>
    </source>
</evidence>
<keyword evidence="1 4" id="KW-0808">Transferase</keyword>
<dbReference type="InterPro" id="IPR029057">
    <property type="entry name" value="PRTase-like"/>
</dbReference>
<evidence type="ECO:0000313" key="5">
    <source>
        <dbReference type="Proteomes" id="UP000429785"/>
    </source>
</evidence>
<reference evidence="4 5" key="1">
    <citation type="submission" date="2019-10" db="EMBL/GenBank/DDBJ databases">
        <title>Muricauda olearia CL-SS4 JCM15563 genome.</title>
        <authorList>
            <person name="Liu L."/>
        </authorList>
    </citation>
    <scope>NUCLEOTIDE SEQUENCE [LARGE SCALE GENOMIC DNA]</scope>
    <source>
        <strain evidence="4 5">CL-SS4</strain>
    </source>
</reference>
<evidence type="ECO:0000256" key="1">
    <source>
        <dbReference type="ARBA" id="ARBA00022679"/>
    </source>
</evidence>
<dbReference type="PANTHER" id="PTHR11907">
    <property type="entry name" value="AMIDOPHOSPHORIBOSYLTRANSFERASE"/>
    <property type="match status" value="1"/>
</dbReference>
<evidence type="ECO:0000259" key="3">
    <source>
        <dbReference type="PROSITE" id="PS51278"/>
    </source>
</evidence>